<keyword evidence="1" id="KW-1133">Transmembrane helix</keyword>
<dbReference type="Proteomes" id="UP001220256">
    <property type="component" value="Unassembled WGS sequence"/>
</dbReference>
<keyword evidence="1" id="KW-0812">Transmembrane</keyword>
<keyword evidence="3" id="KW-1185">Reference proteome</keyword>
<reference evidence="2 3" key="1">
    <citation type="journal article" date="2023" name="IMA Fungus">
        <title>Comparative genomic study of the Penicillium genus elucidates a diverse pangenome and 15 lateral gene transfer events.</title>
        <authorList>
            <person name="Petersen C."/>
            <person name="Sorensen T."/>
            <person name="Nielsen M.R."/>
            <person name="Sondergaard T.E."/>
            <person name="Sorensen J.L."/>
            <person name="Fitzpatrick D.A."/>
            <person name="Frisvad J.C."/>
            <person name="Nielsen K.L."/>
        </authorList>
    </citation>
    <scope>NUCLEOTIDE SEQUENCE [LARGE SCALE GENOMIC DNA]</scope>
    <source>
        <strain evidence="2 3">IBT 3361</strain>
    </source>
</reference>
<proteinExistence type="predicted"/>
<feature type="transmembrane region" description="Helical" evidence="1">
    <location>
        <begin position="34"/>
        <end position="55"/>
    </location>
</feature>
<name>A0ABQ8W635_PENCH</name>
<evidence type="ECO:0000313" key="2">
    <source>
        <dbReference type="EMBL" id="KAJ5256124.1"/>
    </source>
</evidence>
<organism evidence="2 3">
    <name type="scientific">Penicillium chrysogenum</name>
    <name type="common">Penicillium notatum</name>
    <dbReference type="NCBI Taxonomy" id="5076"/>
    <lineage>
        <taxon>Eukaryota</taxon>
        <taxon>Fungi</taxon>
        <taxon>Dikarya</taxon>
        <taxon>Ascomycota</taxon>
        <taxon>Pezizomycotina</taxon>
        <taxon>Eurotiomycetes</taxon>
        <taxon>Eurotiomycetidae</taxon>
        <taxon>Eurotiales</taxon>
        <taxon>Aspergillaceae</taxon>
        <taxon>Penicillium</taxon>
        <taxon>Penicillium chrysogenum species complex</taxon>
    </lineage>
</organism>
<protein>
    <submittedName>
        <fullName evidence="2">Uncharacterized protein</fullName>
    </submittedName>
</protein>
<gene>
    <name evidence="2" type="ORF">N7505_011275</name>
</gene>
<accession>A0ABQ8W635</accession>
<comment type="caution">
    <text evidence="2">The sequence shown here is derived from an EMBL/GenBank/DDBJ whole genome shotgun (WGS) entry which is preliminary data.</text>
</comment>
<keyword evidence="1" id="KW-0472">Membrane</keyword>
<sequence length="130" mass="14954">MAPISGLVNDNMLSPRADKQYVVDMEKELSITKMLLGFMGAAWLLLLGCTLYTSLRPKYEERWKPKLKPKLRDCKEKYEGWKKKMAWHAKEPKAPEPAHVARHIPQAPDVKRITRDLSPEYMKMSTAAIA</sequence>
<evidence type="ECO:0000256" key="1">
    <source>
        <dbReference type="SAM" id="Phobius"/>
    </source>
</evidence>
<dbReference type="EMBL" id="JAPVEB010000010">
    <property type="protein sequence ID" value="KAJ5256124.1"/>
    <property type="molecule type" value="Genomic_DNA"/>
</dbReference>
<evidence type="ECO:0000313" key="3">
    <source>
        <dbReference type="Proteomes" id="UP001220256"/>
    </source>
</evidence>